<comment type="similarity">
    <text evidence="2">Belongs to the SPCS2 family.</text>
</comment>
<gene>
    <name evidence="11" type="ORF">VFPPC_04256</name>
</gene>
<proteinExistence type="inferred from homology"/>
<evidence type="ECO:0000256" key="5">
    <source>
        <dbReference type="ARBA" id="ARBA00022824"/>
    </source>
</evidence>
<dbReference type="GO" id="GO:0045047">
    <property type="term" value="P:protein targeting to ER"/>
    <property type="evidence" value="ECO:0007669"/>
    <property type="project" value="TreeGrafter"/>
</dbReference>
<dbReference type="PANTHER" id="PTHR13085">
    <property type="entry name" value="MICROSOMAL SIGNAL PEPTIDASE 25 KDA SUBUNIT"/>
    <property type="match status" value="1"/>
</dbReference>
<evidence type="ECO:0000256" key="6">
    <source>
        <dbReference type="ARBA" id="ARBA00022989"/>
    </source>
</evidence>
<keyword evidence="7 10" id="KW-0472">Membrane</keyword>
<feature type="transmembrane region" description="Helical" evidence="10">
    <location>
        <begin position="40"/>
        <end position="60"/>
    </location>
</feature>
<dbReference type="Pfam" id="PF06703">
    <property type="entry name" value="SPC25"/>
    <property type="match status" value="1"/>
</dbReference>
<evidence type="ECO:0000256" key="1">
    <source>
        <dbReference type="ARBA" id="ARBA00004477"/>
    </source>
</evidence>
<comment type="subcellular location">
    <subcellularLocation>
        <location evidence="1">Endoplasmic reticulum membrane</location>
        <topology evidence="1">Multi-pass membrane protein</topology>
    </subcellularLocation>
</comment>
<name>A0A179FS18_METCM</name>
<evidence type="ECO:0000256" key="4">
    <source>
        <dbReference type="ARBA" id="ARBA00022692"/>
    </source>
</evidence>
<evidence type="ECO:0000313" key="11">
    <source>
        <dbReference type="EMBL" id="OAQ67931.1"/>
    </source>
</evidence>
<comment type="function">
    <text evidence="8">Component of the signal peptidase complex (SPC) which catalyzes the cleavage of N-terminal signal sequences from nascent proteins as they are translocated into the lumen of the endoplasmic reticulum. Enhances the enzymatic activity of SPC and facilitates the interactions between different components of the translocation site.</text>
</comment>
<feature type="transmembrane region" description="Helical" evidence="10">
    <location>
        <begin position="72"/>
        <end position="91"/>
    </location>
</feature>
<protein>
    <recommendedName>
        <fullName evidence="3">Signal peptidase complex subunit 2</fullName>
    </recommendedName>
</protein>
<evidence type="ECO:0000256" key="10">
    <source>
        <dbReference type="SAM" id="Phobius"/>
    </source>
</evidence>
<keyword evidence="12" id="KW-1185">Reference proteome</keyword>
<dbReference type="InterPro" id="IPR009582">
    <property type="entry name" value="Spc2/SPCS2"/>
</dbReference>
<dbReference type="KEGG" id="pchm:VFPPC_04256"/>
<dbReference type="Proteomes" id="UP000078397">
    <property type="component" value="Unassembled WGS sequence"/>
</dbReference>
<dbReference type="EMBL" id="LSBJ02000003">
    <property type="protein sequence ID" value="OAQ67931.1"/>
    <property type="molecule type" value="Genomic_DNA"/>
</dbReference>
<organism evidence="11 12">
    <name type="scientific">Pochonia chlamydosporia 170</name>
    <dbReference type="NCBI Taxonomy" id="1380566"/>
    <lineage>
        <taxon>Eukaryota</taxon>
        <taxon>Fungi</taxon>
        <taxon>Dikarya</taxon>
        <taxon>Ascomycota</taxon>
        <taxon>Pezizomycotina</taxon>
        <taxon>Sordariomycetes</taxon>
        <taxon>Hypocreomycetidae</taxon>
        <taxon>Hypocreales</taxon>
        <taxon>Clavicipitaceae</taxon>
        <taxon>Pochonia</taxon>
    </lineage>
</organism>
<evidence type="ECO:0000256" key="3">
    <source>
        <dbReference type="ARBA" id="ARBA00017057"/>
    </source>
</evidence>
<comment type="caution">
    <text evidence="11">The sequence shown here is derived from an EMBL/GenBank/DDBJ whole genome shotgun (WGS) entry which is preliminary data.</text>
</comment>
<reference evidence="11 12" key="1">
    <citation type="journal article" date="2016" name="PLoS Pathog.">
        <title>Biosynthesis of antibiotic leucinostatins in bio-control fungus Purpureocillium lilacinum and their inhibition on phytophthora revealed by genome mining.</title>
        <authorList>
            <person name="Wang G."/>
            <person name="Liu Z."/>
            <person name="Lin R."/>
            <person name="Li E."/>
            <person name="Mao Z."/>
            <person name="Ling J."/>
            <person name="Yang Y."/>
            <person name="Yin W.B."/>
            <person name="Xie B."/>
        </authorList>
    </citation>
    <scope>NUCLEOTIDE SEQUENCE [LARGE SCALE GENOMIC DNA]</scope>
    <source>
        <strain evidence="11">170</strain>
    </source>
</reference>
<dbReference type="PANTHER" id="PTHR13085:SF0">
    <property type="entry name" value="SIGNAL PEPTIDASE COMPLEX SUBUNIT 2"/>
    <property type="match status" value="1"/>
</dbReference>
<sequence length="219" mass="23924">MATEKISVYNLADLKNTSDDALPNYLNSLKFKQSHFLTDVRLALGYGAFLIAAACFGWDYKFGFENTKYYTAGAVAIYALLNGFLTFWMSMVEKGTVYQGKAPSGEQITIRTNTKKNDPTYYVTVIVEGKTGEPQSIEVSKSFASWFDETGRFVPKPFQEFLATSVPAIGKQDPKKVKSASQDVYGANPDVLDAMLAGAGEGNSTGADAAEKKGKRRKA</sequence>
<dbReference type="RefSeq" id="XP_018144781.1">
    <property type="nucleotide sequence ID" value="XM_018283637.1"/>
</dbReference>
<evidence type="ECO:0000313" key="12">
    <source>
        <dbReference type="Proteomes" id="UP000078397"/>
    </source>
</evidence>
<evidence type="ECO:0000256" key="8">
    <source>
        <dbReference type="ARBA" id="ARBA00045608"/>
    </source>
</evidence>
<dbReference type="OrthoDB" id="29558at2759"/>
<dbReference type="STRING" id="1380566.A0A179FS18"/>
<keyword evidence="4 10" id="KW-0812">Transmembrane</keyword>
<feature type="region of interest" description="Disordered" evidence="9">
    <location>
        <begin position="196"/>
        <end position="219"/>
    </location>
</feature>
<dbReference type="GO" id="GO:0006465">
    <property type="term" value="P:signal peptide processing"/>
    <property type="evidence" value="ECO:0007669"/>
    <property type="project" value="InterPro"/>
</dbReference>
<evidence type="ECO:0000256" key="9">
    <source>
        <dbReference type="SAM" id="MobiDB-lite"/>
    </source>
</evidence>
<keyword evidence="6 10" id="KW-1133">Transmembrane helix</keyword>
<keyword evidence="5" id="KW-0256">Endoplasmic reticulum</keyword>
<dbReference type="GO" id="GO:0005787">
    <property type="term" value="C:signal peptidase complex"/>
    <property type="evidence" value="ECO:0007669"/>
    <property type="project" value="InterPro"/>
</dbReference>
<dbReference type="AlphaFoldDB" id="A0A179FS18"/>
<evidence type="ECO:0000256" key="7">
    <source>
        <dbReference type="ARBA" id="ARBA00023136"/>
    </source>
</evidence>
<evidence type="ECO:0000256" key="2">
    <source>
        <dbReference type="ARBA" id="ARBA00007324"/>
    </source>
</evidence>
<accession>A0A179FS18</accession>
<dbReference type="GeneID" id="28847631"/>